<dbReference type="CDD" id="cd01421">
    <property type="entry name" value="IMPCH"/>
    <property type="match status" value="1"/>
</dbReference>
<comment type="caution">
    <text evidence="12">The sequence shown here is derived from an EMBL/GenBank/DDBJ whole genome shotgun (WGS) entry which is preliminary data.</text>
</comment>
<evidence type="ECO:0000256" key="2">
    <source>
        <dbReference type="ARBA" id="ARBA00004954"/>
    </source>
</evidence>
<evidence type="ECO:0000256" key="4">
    <source>
        <dbReference type="ARBA" id="ARBA00022679"/>
    </source>
</evidence>
<evidence type="ECO:0000256" key="8">
    <source>
        <dbReference type="ARBA" id="ARBA00050488"/>
    </source>
</evidence>
<dbReference type="EC" id="2.1.2.3" evidence="10"/>
<dbReference type="AlphaFoldDB" id="A0A4S8N4C2"/>
<evidence type="ECO:0000256" key="1">
    <source>
        <dbReference type="ARBA" id="ARBA00004844"/>
    </source>
</evidence>
<comment type="catalytic activity">
    <reaction evidence="8 10">
        <text>(6R)-10-formyltetrahydrofolate + 5-amino-1-(5-phospho-beta-D-ribosyl)imidazole-4-carboxamide = 5-formamido-1-(5-phospho-D-ribosyl)imidazole-4-carboxamide + (6S)-5,6,7,8-tetrahydrofolate</text>
        <dbReference type="Rhea" id="RHEA:22192"/>
        <dbReference type="ChEBI" id="CHEBI:57453"/>
        <dbReference type="ChEBI" id="CHEBI:58467"/>
        <dbReference type="ChEBI" id="CHEBI:58475"/>
        <dbReference type="ChEBI" id="CHEBI:195366"/>
        <dbReference type="EC" id="2.1.2.3"/>
    </reaction>
</comment>
<dbReference type="InterPro" id="IPR011607">
    <property type="entry name" value="MGS-like_dom"/>
</dbReference>
<evidence type="ECO:0000259" key="11">
    <source>
        <dbReference type="PROSITE" id="PS51855"/>
    </source>
</evidence>
<dbReference type="GO" id="GO:0006189">
    <property type="term" value="P:'de novo' IMP biosynthetic process"/>
    <property type="evidence" value="ECO:0007669"/>
    <property type="project" value="UniProtKB-UniRule"/>
</dbReference>
<dbReference type="NCBIfam" id="TIGR00355">
    <property type="entry name" value="purH"/>
    <property type="match status" value="1"/>
</dbReference>
<dbReference type="UniPathway" id="UPA00074">
    <property type="reaction ID" value="UER00133"/>
</dbReference>
<dbReference type="SMART" id="SM00851">
    <property type="entry name" value="MGS"/>
    <property type="match status" value="1"/>
</dbReference>
<dbReference type="InterPro" id="IPR016193">
    <property type="entry name" value="Cytidine_deaminase-like"/>
</dbReference>
<protein>
    <recommendedName>
        <fullName evidence="10">Bifunctional purine biosynthesis protein PurH</fullName>
    </recommendedName>
    <domain>
        <recommendedName>
            <fullName evidence="10">Phosphoribosylaminoimidazolecarboxamide formyltransferase</fullName>
            <ecNumber evidence="10">2.1.2.3</ecNumber>
        </recommendedName>
        <alternativeName>
            <fullName evidence="10">AICAR transformylase</fullName>
        </alternativeName>
    </domain>
    <domain>
        <recommendedName>
            <fullName evidence="10">IMP cyclohydrolase</fullName>
            <ecNumber evidence="10">3.5.4.10</ecNumber>
        </recommendedName>
        <alternativeName>
            <fullName evidence="10">ATIC</fullName>
        </alternativeName>
        <alternativeName>
            <fullName evidence="10">IMP synthase</fullName>
        </alternativeName>
        <alternativeName>
            <fullName evidence="10">Inosinicase</fullName>
        </alternativeName>
    </domain>
</protein>
<evidence type="ECO:0000256" key="5">
    <source>
        <dbReference type="ARBA" id="ARBA00022755"/>
    </source>
</evidence>
<dbReference type="SUPFAM" id="SSF52335">
    <property type="entry name" value="Methylglyoxal synthase-like"/>
    <property type="match status" value="1"/>
</dbReference>
<dbReference type="GO" id="GO:0004643">
    <property type="term" value="F:phosphoribosylaminoimidazolecarboxamide formyltransferase activity"/>
    <property type="evidence" value="ECO:0007669"/>
    <property type="project" value="UniProtKB-UniRule"/>
</dbReference>
<dbReference type="PIRSF" id="PIRSF000414">
    <property type="entry name" value="AICARFT_IMPCHas"/>
    <property type="match status" value="1"/>
</dbReference>
<dbReference type="SMART" id="SM00798">
    <property type="entry name" value="AICARFT_IMPCHas"/>
    <property type="match status" value="1"/>
</dbReference>
<keyword evidence="4 10" id="KW-0808">Transferase</keyword>
<evidence type="ECO:0000256" key="6">
    <source>
        <dbReference type="ARBA" id="ARBA00022801"/>
    </source>
</evidence>
<comment type="pathway">
    <text evidence="1 10">Purine metabolism; IMP biosynthesis via de novo pathway; IMP from 5-formamido-1-(5-phospho-D-ribosyl)imidazole-4-carboxamide: step 1/1.</text>
</comment>
<gene>
    <name evidence="10 12" type="primary">purH</name>
    <name evidence="12" type="ORF">E9934_13420</name>
</gene>
<dbReference type="InterPro" id="IPR036914">
    <property type="entry name" value="MGS-like_dom_sf"/>
</dbReference>
<name>A0A4S8N4C2_9ACTN</name>
<organism evidence="12 13">
    <name type="scientific">Nocardioides caeni</name>
    <dbReference type="NCBI Taxonomy" id="574700"/>
    <lineage>
        <taxon>Bacteria</taxon>
        <taxon>Bacillati</taxon>
        <taxon>Actinomycetota</taxon>
        <taxon>Actinomycetes</taxon>
        <taxon>Propionibacteriales</taxon>
        <taxon>Nocardioidaceae</taxon>
        <taxon>Nocardioides</taxon>
    </lineage>
</organism>
<comment type="domain">
    <text evidence="10">The IMP cyclohydrolase activity resides in the N-terminal region.</text>
</comment>
<evidence type="ECO:0000256" key="9">
    <source>
        <dbReference type="ARBA" id="ARBA00050687"/>
    </source>
</evidence>
<dbReference type="PANTHER" id="PTHR11692">
    <property type="entry name" value="BIFUNCTIONAL PURINE BIOSYNTHESIS PROTEIN PURH"/>
    <property type="match status" value="1"/>
</dbReference>
<dbReference type="FunFam" id="3.40.140.20:FF:000001">
    <property type="entry name" value="Bifunctional purine biosynthesis protein PurH"/>
    <property type="match status" value="1"/>
</dbReference>
<sequence length="550" mass="57640">MSDPEEPLMSATPDAPQIGTVEIKRALVSVFDKTGLDDLVRGLHDAGVELVSTGGSAALIESLGLPVTKVEDLTGFPECLDGRVKTLHPRVHAGILADRRLPDHVAQLEELEVAPFDLVVVNLYPFAATVASGAGVDDCIEKIDIGGPSMVRAAAKNHPSVAIVTDGADYAAALTAAQGEGFTYEERKALAAKAFVHTATYDVQVASWMGSVLTDSSVEDGASTGFPAWIGGTYDKSAVLRYGENPHQKAALYLNGFGPAGLAQAEQLHGKEMSYNNYVDTDAARRAAYDHGDLPTVAIIKHANPCGIAVGADVAEAHRRAHECDPVSAFGGVIATNVPVSRQMAEQVAEIFTEVIVAPGYEDGAVEVLQAKKNIRILVAEPLTAGGVETRPISGGLLMQQVDQFQAVLEVGGDDPANWTLATGDAADEQTLADLAFAWHAVRAAKSNAILLAKDGGAVGIGMGQVNRVDSCRLAVERANTLVEGVERARGAVAASDAFFPFADGPQILLDAGVRAIVQPGGSVRDEETIAACQAAGVTMYFTGTRHFFH</sequence>
<evidence type="ECO:0000256" key="3">
    <source>
        <dbReference type="ARBA" id="ARBA00007667"/>
    </source>
</evidence>
<dbReference type="InterPro" id="IPR002695">
    <property type="entry name" value="PurH-like"/>
</dbReference>
<dbReference type="PANTHER" id="PTHR11692:SF0">
    <property type="entry name" value="BIFUNCTIONAL PURINE BIOSYNTHESIS PROTEIN ATIC"/>
    <property type="match status" value="1"/>
</dbReference>
<dbReference type="Pfam" id="PF01808">
    <property type="entry name" value="AICARFT_IMPCHas"/>
    <property type="match status" value="1"/>
</dbReference>
<dbReference type="FunFam" id="3.40.50.1380:FF:000001">
    <property type="entry name" value="Bifunctional purine biosynthesis protein PurH"/>
    <property type="match status" value="1"/>
</dbReference>
<dbReference type="OrthoDB" id="9802065at2"/>
<evidence type="ECO:0000313" key="12">
    <source>
        <dbReference type="EMBL" id="THV10735.1"/>
    </source>
</evidence>
<dbReference type="PROSITE" id="PS51855">
    <property type="entry name" value="MGS"/>
    <property type="match status" value="1"/>
</dbReference>
<dbReference type="Pfam" id="PF02142">
    <property type="entry name" value="MGS"/>
    <property type="match status" value="1"/>
</dbReference>
<dbReference type="NCBIfam" id="NF002049">
    <property type="entry name" value="PRK00881.1"/>
    <property type="match status" value="1"/>
</dbReference>
<dbReference type="Gene3D" id="3.40.140.20">
    <property type="match status" value="2"/>
</dbReference>
<evidence type="ECO:0000256" key="7">
    <source>
        <dbReference type="ARBA" id="ARBA00023268"/>
    </source>
</evidence>
<keyword evidence="13" id="KW-1185">Reference proteome</keyword>
<comment type="pathway">
    <text evidence="2 10">Purine metabolism; IMP biosynthesis via de novo pathway; 5-formamido-1-(5-phospho-D-ribosyl)imidazole-4-carboxamide from 5-amino-1-(5-phospho-D-ribosyl)imidazole-4-carboxamide (10-formyl THF route): step 1/1.</text>
</comment>
<proteinExistence type="inferred from homology"/>
<accession>A0A4S8N4C2</accession>
<comment type="similarity">
    <text evidence="3 10">Belongs to the PurH family.</text>
</comment>
<dbReference type="EMBL" id="STGW01000009">
    <property type="protein sequence ID" value="THV10735.1"/>
    <property type="molecule type" value="Genomic_DNA"/>
</dbReference>
<keyword evidence="6 10" id="KW-0378">Hydrolase</keyword>
<dbReference type="SUPFAM" id="SSF53927">
    <property type="entry name" value="Cytidine deaminase-like"/>
    <property type="match status" value="1"/>
</dbReference>
<keyword evidence="5 10" id="KW-0658">Purine biosynthesis</keyword>
<comment type="catalytic activity">
    <reaction evidence="9 10">
        <text>IMP + H2O = 5-formamido-1-(5-phospho-D-ribosyl)imidazole-4-carboxamide</text>
        <dbReference type="Rhea" id="RHEA:18445"/>
        <dbReference type="ChEBI" id="CHEBI:15377"/>
        <dbReference type="ChEBI" id="CHEBI:58053"/>
        <dbReference type="ChEBI" id="CHEBI:58467"/>
        <dbReference type="EC" id="3.5.4.10"/>
    </reaction>
</comment>
<feature type="domain" description="MGS-like" evidence="11">
    <location>
        <begin position="13"/>
        <end position="165"/>
    </location>
</feature>
<dbReference type="HAMAP" id="MF_00139">
    <property type="entry name" value="PurH"/>
    <property type="match status" value="1"/>
</dbReference>
<dbReference type="GO" id="GO:0005829">
    <property type="term" value="C:cytosol"/>
    <property type="evidence" value="ECO:0007669"/>
    <property type="project" value="TreeGrafter"/>
</dbReference>
<keyword evidence="7 10" id="KW-0511">Multifunctional enzyme</keyword>
<reference evidence="12 13" key="1">
    <citation type="journal article" date="2009" name="Int. J. Syst. Evol. Microbiol.">
        <title>Nocardioides caeni sp. nov., isolated from wastewater.</title>
        <authorList>
            <person name="Yoon J.H."/>
            <person name="Kang S.J."/>
            <person name="Park S."/>
            <person name="Kim W."/>
            <person name="Oh T.K."/>
        </authorList>
    </citation>
    <scope>NUCLEOTIDE SEQUENCE [LARGE SCALE GENOMIC DNA]</scope>
    <source>
        <strain evidence="12 13">DSM 23134</strain>
    </source>
</reference>
<evidence type="ECO:0000256" key="10">
    <source>
        <dbReference type="HAMAP-Rule" id="MF_00139"/>
    </source>
</evidence>
<evidence type="ECO:0000313" key="13">
    <source>
        <dbReference type="Proteomes" id="UP000307087"/>
    </source>
</evidence>
<dbReference type="Proteomes" id="UP000307087">
    <property type="component" value="Unassembled WGS sequence"/>
</dbReference>
<dbReference type="GO" id="GO:0003937">
    <property type="term" value="F:IMP cyclohydrolase activity"/>
    <property type="evidence" value="ECO:0007669"/>
    <property type="project" value="UniProtKB-UniRule"/>
</dbReference>
<dbReference type="Gene3D" id="3.40.50.1380">
    <property type="entry name" value="Methylglyoxal synthase-like domain"/>
    <property type="match status" value="1"/>
</dbReference>
<dbReference type="InterPro" id="IPR024051">
    <property type="entry name" value="AICAR_Tfase_dup_dom_sf"/>
</dbReference>
<dbReference type="EC" id="3.5.4.10" evidence="10"/>